<dbReference type="PANTHER" id="PTHR11786">
    <property type="entry name" value="N-HYDROXYARYLAMINE O-ACETYLTRANSFERASE"/>
    <property type="match status" value="1"/>
</dbReference>
<dbReference type="InterPro" id="IPR001447">
    <property type="entry name" value="Arylamine_N-AcTrfase"/>
</dbReference>
<dbReference type="GO" id="GO:0016407">
    <property type="term" value="F:acetyltransferase activity"/>
    <property type="evidence" value="ECO:0007669"/>
    <property type="project" value="InterPro"/>
</dbReference>
<dbReference type="Pfam" id="PF00797">
    <property type="entry name" value="Acetyltransf_2"/>
    <property type="match status" value="1"/>
</dbReference>
<evidence type="ECO:0000313" key="2">
    <source>
        <dbReference type="EMBL" id="KAJ7683537.1"/>
    </source>
</evidence>
<dbReference type="Proteomes" id="UP001221757">
    <property type="component" value="Unassembled WGS sequence"/>
</dbReference>
<sequence>MAAYPPDPYAISKLNRAEAEAYLGRIKLPSTLLDSPPSLSLLSTLLLSHLEEIPKDTTPLHVPEEQWTGPSTPIKLGSAFTNMPLGASSFDRIIHENKGAFCFSINATFASFLRYFGFTVSELVGRSFKSLGNDPLTHPDGWKWGTLTHQILVAGWPGSVDRYLVDGAWGPCNLAKPIKLTTDPAGETIIGLNDFEAYRLVYEPLPLSAHMTPPLDVVPGFTLSRRIAPVGTPHALPITAASPGYWSPLFHFHLASVSLADFVLYHHFSASHPELAAFTGFWLVTRLIPGARGARRSMMYAEKEGEGRRAKVYTTGGPEAQGSEDGRDVEWVEMETGPMKEYLAREFGFKF</sequence>
<organism evidence="2 3">
    <name type="scientific">Mycena rosella</name>
    <name type="common">Pink bonnet</name>
    <name type="synonym">Agaricus rosellus</name>
    <dbReference type="NCBI Taxonomy" id="1033263"/>
    <lineage>
        <taxon>Eukaryota</taxon>
        <taxon>Fungi</taxon>
        <taxon>Dikarya</taxon>
        <taxon>Basidiomycota</taxon>
        <taxon>Agaricomycotina</taxon>
        <taxon>Agaricomycetes</taxon>
        <taxon>Agaricomycetidae</taxon>
        <taxon>Agaricales</taxon>
        <taxon>Marasmiineae</taxon>
        <taxon>Mycenaceae</taxon>
        <taxon>Mycena</taxon>
    </lineage>
</organism>
<proteinExistence type="inferred from homology"/>
<dbReference type="InterPro" id="IPR053710">
    <property type="entry name" value="Arylamine_NAT_domain_sf"/>
</dbReference>
<dbReference type="PANTHER" id="PTHR11786:SF0">
    <property type="entry name" value="ARYLAMINE N-ACETYLTRANSFERASE 4-RELATED"/>
    <property type="match status" value="1"/>
</dbReference>
<accession>A0AAD7D835</accession>
<evidence type="ECO:0000256" key="1">
    <source>
        <dbReference type="ARBA" id="ARBA00006547"/>
    </source>
</evidence>
<comment type="similarity">
    <text evidence="1">Belongs to the arylamine N-acetyltransferase family.</text>
</comment>
<name>A0AAD7D835_MYCRO</name>
<dbReference type="SUPFAM" id="SSF54001">
    <property type="entry name" value="Cysteine proteinases"/>
    <property type="match status" value="1"/>
</dbReference>
<dbReference type="EMBL" id="JARKIE010000107">
    <property type="protein sequence ID" value="KAJ7683537.1"/>
    <property type="molecule type" value="Genomic_DNA"/>
</dbReference>
<dbReference type="InterPro" id="IPR038765">
    <property type="entry name" value="Papain-like_cys_pep_sf"/>
</dbReference>
<reference evidence="2" key="1">
    <citation type="submission" date="2023-03" db="EMBL/GenBank/DDBJ databases">
        <title>Massive genome expansion in bonnet fungi (Mycena s.s.) driven by repeated elements and novel gene families across ecological guilds.</title>
        <authorList>
            <consortium name="Lawrence Berkeley National Laboratory"/>
            <person name="Harder C.B."/>
            <person name="Miyauchi S."/>
            <person name="Viragh M."/>
            <person name="Kuo A."/>
            <person name="Thoen E."/>
            <person name="Andreopoulos B."/>
            <person name="Lu D."/>
            <person name="Skrede I."/>
            <person name="Drula E."/>
            <person name="Henrissat B."/>
            <person name="Morin E."/>
            <person name="Kohler A."/>
            <person name="Barry K."/>
            <person name="LaButti K."/>
            <person name="Morin E."/>
            <person name="Salamov A."/>
            <person name="Lipzen A."/>
            <person name="Mereny Z."/>
            <person name="Hegedus B."/>
            <person name="Baldrian P."/>
            <person name="Stursova M."/>
            <person name="Weitz H."/>
            <person name="Taylor A."/>
            <person name="Grigoriev I.V."/>
            <person name="Nagy L.G."/>
            <person name="Martin F."/>
            <person name="Kauserud H."/>
        </authorList>
    </citation>
    <scope>NUCLEOTIDE SEQUENCE</scope>
    <source>
        <strain evidence="2">CBHHK067</strain>
    </source>
</reference>
<keyword evidence="3" id="KW-1185">Reference proteome</keyword>
<dbReference type="AlphaFoldDB" id="A0AAD7D835"/>
<dbReference type="Gene3D" id="3.30.2140.20">
    <property type="match status" value="1"/>
</dbReference>
<gene>
    <name evidence="2" type="ORF">B0H17DRAFT_1181581</name>
</gene>
<comment type="caution">
    <text evidence="2">The sequence shown here is derived from an EMBL/GenBank/DDBJ whole genome shotgun (WGS) entry which is preliminary data.</text>
</comment>
<protein>
    <submittedName>
        <fullName evidence="2">Arylamine N-acetyltransferase 1</fullName>
    </submittedName>
</protein>
<evidence type="ECO:0000313" key="3">
    <source>
        <dbReference type="Proteomes" id="UP001221757"/>
    </source>
</evidence>